<dbReference type="GO" id="GO:0005975">
    <property type="term" value="P:carbohydrate metabolic process"/>
    <property type="evidence" value="ECO:0007669"/>
    <property type="project" value="InterPro"/>
</dbReference>
<comment type="cofactor">
    <cofactor evidence="1">
        <name>Mg(2+)</name>
        <dbReference type="ChEBI" id="CHEBI:18420"/>
    </cofactor>
</comment>
<dbReference type="EMBL" id="BARS01050344">
    <property type="protein sequence ID" value="GAG47589.1"/>
    <property type="molecule type" value="Genomic_DNA"/>
</dbReference>
<dbReference type="InterPro" id="IPR005841">
    <property type="entry name" value="Alpha-D-phosphohexomutase_SF"/>
</dbReference>
<accession>X0XW63</accession>
<dbReference type="SUPFAM" id="SSF53738">
    <property type="entry name" value="Phosphoglucomutase, first 3 domains"/>
    <property type="match status" value="2"/>
</dbReference>
<evidence type="ECO:0000256" key="1">
    <source>
        <dbReference type="ARBA" id="ARBA00001946"/>
    </source>
</evidence>
<dbReference type="InterPro" id="IPR005844">
    <property type="entry name" value="A-D-PHexomutase_a/b/a-I"/>
</dbReference>
<dbReference type="InterPro" id="IPR016055">
    <property type="entry name" value="A-D-PHexomutase_a/b/a-I/II/III"/>
</dbReference>
<evidence type="ECO:0000259" key="7">
    <source>
        <dbReference type="Pfam" id="PF02878"/>
    </source>
</evidence>
<dbReference type="PANTHER" id="PTHR43771">
    <property type="entry name" value="PHOSPHOMANNOMUTASE"/>
    <property type="match status" value="1"/>
</dbReference>
<keyword evidence="5" id="KW-0460">Magnesium</keyword>
<reference evidence="9" key="1">
    <citation type="journal article" date="2014" name="Front. Microbiol.">
        <title>High frequency of phylogenetically diverse reductive dehalogenase-homologous genes in deep subseafloor sedimentary metagenomes.</title>
        <authorList>
            <person name="Kawai M."/>
            <person name="Futagami T."/>
            <person name="Toyoda A."/>
            <person name="Takaki Y."/>
            <person name="Nishi S."/>
            <person name="Hori S."/>
            <person name="Arai W."/>
            <person name="Tsubouchi T."/>
            <person name="Morono Y."/>
            <person name="Uchiyama I."/>
            <person name="Ito T."/>
            <person name="Fujiyama A."/>
            <person name="Inagaki F."/>
            <person name="Takami H."/>
        </authorList>
    </citation>
    <scope>NUCLEOTIDE SEQUENCE</scope>
    <source>
        <strain evidence="9">Expedition CK06-06</strain>
    </source>
</reference>
<evidence type="ECO:0000256" key="2">
    <source>
        <dbReference type="ARBA" id="ARBA00010231"/>
    </source>
</evidence>
<evidence type="ECO:0000256" key="5">
    <source>
        <dbReference type="ARBA" id="ARBA00022842"/>
    </source>
</evidence>
<dbReference type="GO" id="GO:0000287">
    <property type="term" value="F:magnesium ion binding"/>
    <property type="evidence" value="ECO:0007669"/>
    <property type="project" value="InterPro"/>
</dbReference>
<organism evidence="9">
    <name type="scientific">marine sediment metagenome</name>
    <dbReference type="NCBI Taxonomy" id="412755"/>
    <lineage>
        <taxon>unclassified sequences</taxon>
        <taxon>metagenomes</taxon>
        <taxon>ecological metagenomes</taxon>
    </lineage>
</organism>
<comment type="similarity">
    <text evidence="2">Belongs to the phosphohexose mutase family.</text>
</comment>
<dbReference type="AlphaFoldDB" id="X0XW63"/>
<evidence type="ECO:0000256" key="3">
    <source>
        <dbReference type="ARBA" id="ARBA00022553"/>
    </source>
</evidence>
<dbReference type="InterPro" id="IPR005845">
    <property type="entry name" value="A-D-PHexomutase_a/b/a-II"/>
</dbReference>
<dbReference type="GO" id="GO:0016868">
    <property type="term" value="F:intramolecular phosphotransferase activity"/>
    <property type="evidence" value="ECO:0007669"/>
    <property type="project" value="InterPro"/>
</dbReference>
<dbReference type="PROSITE" id="PS00710">
    <property type="entry name" value="PGM_PMM"/>
    <property type="match status" value="1"/>
</dbReference>
<comment type="caution">
    <text evidence="9">The sequence shown here is derived from an EMBL/GenBank/DDBJ whole genome shotgun (WGS) entry which is preliminary data.</text>
</comment>
<feature type="domain" description="Alpha-D-phosphohexomutase alpha/beta/alpha" evidence="7">
    <location>
        <begin position="1"/>
        <end position="92"/>
    </location>
</feature>
<evidence type="ECO:0000256" key="4">
    <source>
        <dbReference type="ARBA" id="ARBA00022723"/>
    </source>
</evidence>
<evidence type="ECO:0000256" key="6">
    <source>
        <dbReference type="ARBA" id="ARBA00023235"/>
    </source>
</evidence>
<feature type="non-terminal residue" evidence="9">
    <location>
        <position position="1"/>
    </location>
</feature>
<feature type="non-terminal residue" evidence="9">
    <location>
        <position position="238"/>
    </location>
</feature>
<dbReference type="Gene3D" id="3.40.120.10">
    <property type="entry name" value="Alpha-D-Glucose-1,6-Bisphosphate, subunit A, domain 3"/>
    <property type="match status" value="2"/>
</dbReference>
<gene>
    <name evidence="9" type="ORF">S01H1_75179</name>
</gene>
<keyword evidence="4" id="KW-0479">Metal-binding</keyword>
<dbReference type="Pfam" id="PF02878">
    <property type="entry name" value="PGM_PMM_I"/>
    <property type="match status" value="1"/>
</dbReference>
<evidence type="ECO:0000313" key="9">
    <source>
        <dbReference type="EMBL" id="GAG47589.1"/>
    </source>
</evidence>
<dbReference type="PRINTS" id="PR00509">
    <property type="entry name" value="PGMPMM"/>
</dbReference>
<dbReference type="PANTHER" id="PTHR43771:SF1">
    <property type="entry name" value="PHOSPHOMANNOMUTASE"/>
    <property type="match status" value="1"/>
</dbReference>
<sequence length="238" mass="25833">GRDARLSAPAISKAVAEGIAEAGLDVVDIGRCTTPMNYFAVGYYGYEGAVMITASHNPPQYIGAKFCRANAVPMSYETGINEIEIIVSSGDFKAAGKKGTISSRDITDNYKNFIRQFITKIEPLKLVIDTGHGMAAIAIPLVTEGLPLSITKLYFNLDGNFPDHEPNPLKEENLRDLIKKVDEEHADLGVAFDGDADRIRFIDEKGGIVPTDIVTAIIAVDTLRKAGKEEAIVYDLRS</sequence>
<name>X0XW63_9ZZZZ</name>
<protein>
    <recommendedName>
        <fullName evidence="10">Alpha-D-phosphohexomutase alpha/beta/alpha domain-containing protein</fullName>
    </recommendedName>
</protein>
<proteinExistence type="inferred from homology"/>
<evidence type="ECO:0008006" key="10">
    <source>
        <dbReference type="Google" id="ProtNLM"/>
    </source>
</evidence>
<keyword evidence="3" id="KW-0597">Phosphoprotein</keyword>
<feature type="domain" description="Alpha-D-phosphohexomutase alpha/beta/alpha" evidence="8">
    <location>
        <begin position="110"/>
        <end position="206"/>
    </location>
</feature>
<dbReference type="InterPro" id="IPR016066">
    <property type="entry name" value="A-D-PHexomutase_CS"/>
</dbReference>
<evidence type="ECO:0000259" key="8">
    <source>
        <dbReference type="Pfam" id="PF02879"/>
    </source>
</evidence>
<dbReference type="Pfam" id="PF02879">
    <property type="entry name" value="PGM_PMM_II"/>
    <property type="match status" value="1"/>
</dbReference>
<keyword evidence="6" id="KW-0413">Isomerase</keyword>